<protein>
    <submittedName>
        <fullName evidence="1">Uncharacterized protein</fullName>
    </submittedName>
</protein>
<evidence type="ECO:0000313" key="1">
    <source>
        <dbReference type="EMBL" id="STO53329.1"/>
    </source>
</evidence>
<dbReference type="Proteomes" id="UP000254060">
    <property type="component" value="Unassembled WGS sequence"/>
</dbReference>
<evidence type="ECO:0000313" key="2">
    <source>
        <dbReference type="Proteomes" id="UP000254060"/>
    </source>
</evidence>
<organism evidence="1 2">
    <name type="scientific">Exiguobacterium aurantiacum</name>
    <dbReference type="NCBI Taxonomy" id="33987"/>
    <lineage>
        <taxon>Bacteria</taxon>
        <taxon>Bacillati</taxon>
        <taxon>Bacillota</taxon>
        <taxon>Bacilli</taxon>
        <taxon>Bacillales</taxon>
        <taxon>Bacillales Family XII. Incertae Sedis</taxon>
        <taxon>Exiguobacterium</taxon>
    </lineage>
</organism>
<dbReference type="EMBL" id="UGGP01000004">
    <property type="protein sequence ID" value="STO53329.1"/>
    <property type="molecule type" value="Genomic_DNA"/>
</dbReference>
<sequence length="93" mass="11105">MQRPRMTKPNDIPKLLTIADFLFVGTCRDKVCTTKKERKFPLPVQYVANNRTALFLESDIIEYEKENPYIKTRAQREARRNFIFKLYMDANDE</sequence>
<accession>A0A377HHB8</accession>
<gene>
    <name evidence="1" type="ORF">NCTC13163_03310</name>
</gene>
<reference evidence="1 2" key="1">
    <citation type="submission" date="2018-06" db="EMBL/GenBank/DDBJ databases">
        <authorList>
            <consortium name="Pathogen Informatics"/>
            <person name="Doyle S."/>
        </authorList>
    </citation>
    <scope>NUCLEOTIDE SEQUENCE [LARGE SCALE GENOMIC DNA]</scope>
    <source>
        <strain evidence="1 2">NCTC13163</strain>
    </source>
</reference>
<proteinExistence type="predicted"/>
<name>A0A377HHB8_9BACL</name>
<dbReference type="AlphaFoldDB" id="A0A377HHB8"/>